<reference evidence="2" key="1">
    <citation type="submission" date="2021-01" db="EMBL/GenBank/DDBJ databases">
        <authorList>
            <consortium name="Genoscope - CEA"/>
            <person name="William W."/>
        </authorList>
    </citation>
    <scope>NUCLEOTIDE SEQUENCE</scope>
</reference>
<feature type="transmembrane region" description="Helical" evidence="1">
    <location>
        <begin position="568"/>
        <end position="587"/>
    </location>
</feature>
<evidence type="ECO:0000313" key="2">
    <source>
        <dbReference type="EMBL" id="CAD8128676.1"/>
    </source>
</evidence>
<evidence type="ECO:0000313" key="3">
    <source>
        <dbReference type="Proteomes" id="UP000692954"/>
    </source>
</evidence>
<dbReference type="Proteomes" id="UP000692954">
    <property type="component" value="Unassembled WGS sequence"/>
</dbReference>
<evidence type="ECO:0000256" key="1">
    <source>
        <dbReference type="SAM" id="Phobius"/>
    </source>
</evidence>
<dbReference type="EMBL" id="CAJJDN010000193">
    <property type="protein sequence ID" value="CAD8128676.1"/>
    <property type="molecule type" value="Genomic_DNA"/>
</dbReference>
<accession>A0A8S1RKH3</accession>
<protein>
    <recommendedName>
        <fullName evidence="4">Transmembrane protein</fullName>
    </recommendedName>
</protein>
<proteinExistence type="predicted"/>
<evidence type="ECO:0008006" key="4">
    <source>
        <dbReference type="Google" id="ProtNLM"/>
    </source>
</evidence>
<sequence length="600" mass="69889">MKKIKQILRSDDMKSEILYNGMIFIRRFCRLCLQFCVIGLVVGFFLWGYFTTVKDYYWNANEIVDNIMIHTGNCFLNISDSEDYLQVFLIIQLNSKCMEKEDQNNRFTLQKNFQLKGKLLIKEQQIQDQKMFVVIKYCMVDLMLPKNMTNISILCSIDSECIIVFAQQELYVQNTFNVTCEKSARMQMNIRNIQTNKFSFISDSPRTLFLNHILTKEGYIAMAYGELVIQSTKSFQLVYTSQSQAVCAREFQLTDQIQEDCFISASQNATVIDKICKGQISICEKSSCDVQQQIQVIGNKLLYMPIYCKILESHQQQKVMKFKYFLHKSLIKIQSFMNTSGSADVAVTIDVVGSCLLQYSYTTYWSFFSNPSYARFQPWWLSTFSAGYLNPTFQQLTVSIKPGICPQNPILNSKQKMEIRNFIKQSFNTTYGEAIYIDVDNSLRIDEKLKENENYFGLSHLQQKQKGKFENWMILDDVANNIVYKQLEYYDNFIAAIILSLISSLIFSVVCIYFLKEILKKLETNVLNSCSEFQHYSAATTRSAPKNTTDIVKDIKAKLNNNLIKENHLWLCLFLLMFFICFLKINLSHLLDFLSIHYLD</sequence>
<keyword evidence="1" id="KW-0812">Transmembrane</keyword>
<feature type="transmembrane region" description="Helical" evidence="1">
    <location>
        <begin position="31"/>
        <end position="50"/>
    </location>
</feature>
<dbReference type="OrthoDB" id="300068at2759"/>
<keyword evidence="1" id="KW-1133">Transmembrane helix</keyword>
<gene>
    <name evidence="2" type="ORF">PSON_ATCC_30995.1.T1930031</name>
</gene>
<organism evidence="2 3">
    <name type="scientific">Paramecium sonneborni</name>
    <dbReference type="NCBI Taxonomy" id="65129"/>
    <lineage>
        <taxon>Eukaryota</taxon>
        <taxon>Sar</taxon>
        <taxon>Alveolata</taxon>
        <taxon>Ciliophora</taxon>
        <taxon>Intramacronucleata</taxon>
        <taxon>Oligohymenophorea</taxon>
        <taxon>Peniculida</taxon>
        <taxon>Parameciidae</taxon>
        <taxon>Paramecium</taxon>
    </lineage>
</organism>
<comment type="caution">
    <text evidence="2">The sequence shown here is derived from an EMBL/GenBank/DDBJ whole genome shotgun (WGS) entry which is preliminary data.</text>
</comment>
<keyword evidence="1" id="KW-0472">Membrane</keyword>
<dbReference type="AlphaFoldDB" id="A0A8S1RKH3"/>
<name>A0A8S1RKH3_9CILI</name>
<keyword evidence="3" id="KW-1185">Reference proteome</keyword>
<feature type="transmembrane region" description="Helical" evidence="1">
    <location>
        <begin position="493"/>
        <end position="515"/>
    </location>
</feature>